<accession>A0ABN9TTD7</accession>
<comment type="caution">
    <text evidence="2">The sequence shown here is derived from an EMBL/GenBank/DDBJ whole genome shotgun (WGS) entry which is preliminary data.</text>
</comment>
<evidence type="ECO:0000256" key="1">
    <source>
        <dbReference type="SAM" id="SignalP"/>
    </source>
</evidence>
<organism evidence="2 3">
    <name type="scientific">Prorocentrum cordatum</name>
    <dbReference type="NCBI Taxonomy" id="2364126"/>
    <lineage>
        <taxon>Eukaryota</taxon>
        <taxon>Sar</taxon>
        <taxon>Alveolata</taxon>
        <taxon>Dinophyceae</taxon>
        <taxon>Prorocentrales</taxon>
        <taxon>Prorocentraceae</taxon>
        <taxon>Prorocentrum</taxon>
    </lineage>
</organism>
<evidence type="ECO:0000313" key="3">
    <source>
        <dbReference type="Proteomes" id="UP001189429"/>
    </source>
</evidence>
<feature type="signal peptide" evidence="1">
    <location>
        <begin position="1"/>
        <end position="16"/>
    </location>
</feature>
<name>A0ABN9TTD7_9DINO</name>
<sequence length="215" mass="21874">MARLFFVASLVGALGAAGLRAPPADCSMMQVGAAVGKGNASQQAAAAAPAATPTCEQSLPDSSPTKEWAFKTTSPLQNLDGSTKHTKVVMAVRSSILADSEGVLFEVGGGVGGGFMGIVKRGSDYYFKIQVGGGHATDVSAWSAAVILRKLPDAKIPTDGDMHQIVWSIDPAAASLKVCIDGQELSATAPFGQLMPAYGPDLWSGSDAGGFGVST</sequence>
<evidence type="ECO:0000313" key="2">
    <source>
        <dbReference type="EMBL" id="CAK0849479.1"/>
    </source>
</evidence>
<gene>
    <name evidence="2" type="ORF">PCOR1329_LOCUS42157</name>
</gene>
<dbReference type="Proteomes" id="UP001189429">
    <property type="component" value="Unassembled WGS sequence"/>
</dbReference>
<reference evidence="2" key="1">
    <citation type="submission" date="2023-10" db="EMBL/GenBank/DDBJ databases">
        <authorList>
            <person name="Chen Y."/>
            <person name="Shah S."/>
            <person name="Dougan E. K."/>
            <person name="Thang M."/>
            <person name="Chan C."/>
        </authorList>
    </citation>
    <scope>NUCLEOTIDE SEQUENCE [LARGE SCALE GENOMIC DNA]</scope>
</reference>
<keyword evidence="3" id="KW-1185">Reference proteome</keyword>
<dbReference type="EMBL" id="CAUYUJ010015062">
    <property type="protein sequence ID" value="CAK0849479.1"/>
    <property type="molecule type" value="Genomic_DNA"/>
</dbReference>
<proteinExistence type="predicted"/>
<feature type="chain" id="PRO_5047003917" evidence="1">
    <location>
        <begin position="17"/>
        <end position="215"/>
    </location>
</feature>
<keyword evidence="1" id="KW-0732">Signal</keyword>
<protein>
    <submittedName>
        <fullName evidence="2">Uncharacterized protein</fullName>
    </submittedName>
</protein>